<keyword evidence="1" id="KW-0479">Metal-binding</keyword>
<organism evidence="4 5">
    <name type="scientific">Arenibacterium halophilum</name>
    <dbReference type="NCBI Taxonomy" id="2583821"/>
    <lineage>
        <taxon>Bacteria</taxon>
        <taxon>Pseudomonadati</taxon>
        <taxon>Pseudomonadota</taxon>
        <taxon>Alphaproteobacteria</taxon>
        <taxon>Rhodobacterales</taxon>
        <taxon>Paracoccaceae</taxon>
        <taxon>Arenibacterium</taxon>
    </lineage>
</organism>
<dbReference type="Gene3D" id="3.40.50.1000">
    <property type="entry name" value="HAD superfamily/HAD-like"/>
    <property type="match status" value="1"/>
</dbReference>
<gene>
    <name evidence="4" type="ORF">FGK64_04860</name>
</gene>
<dbReference type="InterPro" id="IPR006379">
    <property type="entry name" value="HAD-SF_hydro_IIB"/>
</dbReference>
<reference evidence="4 5" key="1">
    <citation type="submission" date="2019-05" db="EMBL/GenBank/DDBJ databases">
        <title>Marivita sp. nov. isolated from sea sediment.</title>
        <authorList>
            <person name="Kim W."/>
        </authorList>
    </citation>
    <scope>NUCLEOTIDE SEQUENCE [LARGE SCALE GENOMIC DNA]</scope>
    <source>
        <strain evidence="4 5">CAU 1492</strain>
    </source>
</reference>
<dbReference type="InterPro" id="IPR023214">
    <property type="entry name" value="HAD_sf"/>
</dbReference>
<dbReference type="SFLD" id="SFLDS00003">
    <property type="entry name" value="Haloacid_Dehalogenase"/>
    <property type="match status" value="1"/>
</dbReference>
<evidence type="ECO:0000313" key="4">
    <source>
        <dbReference type="EMBL" id="TMV15296.1"/>
    </source>
</evidence>
<name>A0ABY2XF91_9RHOB</name>
<sequence length="260" mass="27238">MSLIPLLVFTDLDGTLLDHHSYGYAPAQPALDALARMGAGVVLASSKTAAEIAPLRDQLGLTGWPAIVENGAGLLEPGAEASGGDEAWQTIRAALDALPDTLRAPFTGFGDMDDAGVAQATGLPLPDAALSRKRQFSEPGTWSGDDALRDRFLVALAAEEISARMGGRFLTLSHGATKADRMAEIIDTLQPARTVALGDAPNDVEMLQAADIGVIVANPEATPLPQLPNEEAGRIIRTQLPGPEGWNRAMLDLLSDDKTG</sequence>
<keyword evidence="2 4" id="KW-0378">Hydrolase</keyword>
<dbReference type="PANTHER" id="PTHR10000:SF8">
    <property type="entry name" value="HAD SUPERFAMILY HYDROLASE-LIKE, TYPE 3"/>
    <property type="match status" value="1"/>
</dbReference>
<dbReference type="InterPro" id="IPR036412">
    <property type="entry name" value="HAD-like_sf"/>
</dbReference>
<dbReference type="NCBIfam" id="TIGR01486">
    <property type="entry name" value="HAD-SF-IIB-MPGP"/>
    <property type="match status" value="1"/>
</dbReference>
<proteinExistence type="predicted"/>
<dbReference type="NCBIfam" id="TIGR01484">
    <property type="entry name" value="HAD-SF-IIB"/>
    <property type="match status" value="1"/>
</dbReference>
<dbReference type="SFLD" id="SFLDG01140">
    <property type="entry name" value="C2.B:_Phosphomannomutase_and_P"/>
    <property type="match status" value="1"/>
</dbReference>
<keyword evidence="5" id="KW-1185">Reference proteome</keyword>
<evidence type="ECO:0000256" key="2">
    <source>
        <dbReference type="ARBA" id="ARBA00022801"/>
    </source>
</evidence>
<dbReference type="SFLD" id="SFLDG01142">
    <property type="entry name" value="C2.B.2:_Mannosyl-3-phosphoglyc"/>
    <property type="match status" value="1"/>
</dbReference>
<protein>
    <submittedName>
        <fullName evidence="4">HAD-IIB family hydrolase</fullName>
    </submittedName>
</protein>
<comment type="caution">
    <text evidence="4">The sequence shown here is derived from an EMBL/GenBank/DDBJ whole genome shotgun (WGS) entry which is preliminary data.</text>
</comment>
<dbReference type="Gene3D" id="3.30.980.20">
    <property type="entry name" value="Putative mannosyl-3-phosphoglycerate phosphatase, domain 2"/>
    <property type="match status" value="1"/>
</dbReference>
<dbReference type="Pfam" id="PF08282">
    <property type="entry name" value="Hydrolase_3"/>
    <property type="match status" value="2"/>
</dbReference>
<dbReference type="EMBL" id="VCPC01000001">
    <property type="protein sequence ID" value="TMV15296.1"/>
    <property type="molecule type" value="Genomic_DNA"/>
</dbReference>
<keyword evidence="3" id="KW-0460">Magnesium</keyword>
<dbReference type="Proteomes" id="UP001191082">
    <property type="component" value="Unassembled WGS sequence"/>
</dbReference>
<accession>A0ABY2XF91</accession>
<dbReference type="GO" id="GO:0016787">
    <property type="term" value="F:hydrolase activity"/>
    <property type="evidence" value="ECO:0007669"/>
    <property type="project" value="UniProtKB-KW"/>
</dbReference>
<evidence type="ECO:0000256" key="3">
    <source>
        <dbReference type="ARBA" id="ARBA00022842"/>
    </source>
</evidence>
<dbReference type="SUPFAM" id="SSF56784">
    <property type="entry name" value="HAD-like"/>
    <property type="match status" value="1"/>
</dbReference>
<dbReference type="PANTHER" id="PTHR10000">
    <property type="entry name" value="PHOSPHOSERINE PHOSPHATASE"/>
    <property type="match status" value="1"/>
</dbReference>
<dbReference type="RefSeq" id="WP_138862644.1">
    <property type="nucleotide sequence ID" value="NZ_VCPC01000001.1"/>
</dbReference>
<dbReference type="InterPro" id="IPR006381">
    <property type="entry name" value="HAD-SF-IIB-MPGP"/>
</dbReference>
<evidence type="ECO:0000313" key="5">
    <source>
        <dbReference type="Proteomes" id="UP001191082"/>
    </source>
</evidence>
<evidence type="ECO:0000256" key="1">
    <source>
        <dbReference type="ARBA" id="ARBA00022723"/>
    </source>
</evidence>